<evidence type="ECO:0000256" key="2">
    <source>
        <dbReference type="ARBA" id="ARBA00038358"/>
    </source>
</evidence>
<dbReference type="InterPro" id="IPR010905">
    <property type="entry name" value="Glyco_hydro_88"/>
</dbReference>
<dbReference type="Pfam" id="PF07470">
    <property type="entry name" value="Glyco_hydro_88"/>
    <property type="match status" value="1"/>
</dbReference>
<reference evidence="5 6" key="1">
    <citation type="submission" date="2018-07" db="EMBL/GenBank/DDBJ databases">
        <title>Genomic Encyclopedia of Type Strains, Phase IV (KMG-IV): sequencing the most valuable type-strain genomes for metagenomic binning, comparative biology and taxonomic classification.</title>
        <authorList>
            <person name="Goeker M."/>
        </authorList>
    </citation>
    <scope>NUCLEOTIDE SEQUENCE [LARGE SCALE GENOMIC DNA]</scope>
    <source>
        <strain evidence="5 6">DSM 4134</strain>
    </source>
</reference>
<organism evidence="5 6">
    <name type="scientific">Marinoscillum furvescens DSM 4134</name>
    <dbReference type="NCBI Taxonomy" id="1122208"/>
    <lineage>
        <taxon>Bacteria</taxon>
        <taxon>Pseudomonadati</taxon>
        <taxon>Bacteroidota</taxon>
        <taxon>Cytophagia</taxon>
        <taxon>Cytophagales</taxon>
        <taxon>Reichenbachiellaceae</taxon>
        <taxon>Marinoscillum</taxon>
    </lineage>
</organism>
<protein>
    <submittedName>
        <fullName evidence="5">Unsaturated chondroitin disaccharide hydrolase</fullName>
    </submittedName>
</protein>
<dbReference type="GO" id="GO:0052757">
    <property type="term" value="F:chondroitin hydrolase activity"/>
    <property type="evidence" value="ECO:0007669"/>
    <property type="project" value="TreeGrafter"/>
</dbReference>
<dbReference type="PANTHER" id="PTHR36845:SF1">
    <property type="entry name" value="HYDROLASE, PUTATIVE (AFU_ORTHOLOGUE AFUA_7G05090)-RELATED"/>
    <property type="match status" value="1"/>
</dbReference>
<evidence type="ECO:0000313" key="5">
    <source>
        <dbReference type="EMBL" id="RED98426.1"/>
    </source>
</evidence>
<feature type="binding site" evidence="4">
    <location>
        <position position="126"/>
    </location>
    <ligand>
        <name>substrate</name>
    </ligand>
</feature>
<accession>A0A3D9L348</accession>
<name>A0A3D9L348_MARFU</name>
<dbReference type="SUPFAM" id="SSF48208">
    <property type="entry name" value="Six-hairpin glycosidases"/>
    <property type="match status" value="1"/>
</dbReference>
<dbReference type="PROSITE" id="PS51257">
    <property type="entry name" value="PROKAR_LIPOPROTEIN"/>
    <property type="match status" value="1"/>
</dbReference>
<comment type="similarity">
    <text evidence="2">Belongs to the glycosyl hydrolase 88 family.</text>
</comment>
<dbReference type="AlphaFoldDB" id="A0A3D9L348"/>
<evidence type="ECO:0000256" key="4">
    <source>
        <dbReference type="PIRSR" id="PIRSR610905-2"/>
    </source>
</evidence>
<gene>
    <name evidence="5" type="ORF">C7460_11098</name>
</gene>
<sequence>MKGIFRARLEQFGPSMSVLFFALAVASCQLKQKEVFNIDDQLDYCAAQAERTIALTPDDGKSIPRNIAPNSTKWRFVEYQDWTSGFWPGVLWYVYEHTQEPEWKARAQQFSEYLRPLSVSPANDHDLGFQVHNSFGHGYRLTGNEDYKKVVLMTSDTLETLYNPNVGTILSWPRPVPNMEWPQHNTIMDNMINLEMLFWAAKNGDNKGLYDLAVSHADKTMANHFRDDYTSYHVVVYDTLTGEKIKGVTHQGYSDESMWARGQAWAIYGYTMVYRETGDEKYLDFAQKVTNVYLDRLPEDMITYWDFNAPNIPDEPRDASAAAVVASALIELAGHTKDPELSRRYITSAQAMLEELSTAAYQSRERNSAFLLHSTGHKPNRSEIDYSIIYADYYYIEALLRLKAYYNNEEAITSVLALNESES</sequence>
<evidence type="ECO:0000256" key="3">
    <source>
        <dbReference type="PIRSR" id="PIRSR610905-1"/>
    </source>
</evidence>
<dbReference type="Gene3D" id="1.50.10.10">
    <property type="match status" value="1"/>
</dbReference>
<feature type="binding site" evidence="4">
    <location>
        <position position="265"/>
    </location>
    <ligand>
        <name>substrate</name>
    </ligand>
</feature>
<feature type="binding site" evidence="4">
    <location>
        <position position="249"/>
    </location>
    <ligand>
        <name>substrate</name>
    </ligand>
</feature>
<keyword evidence="1 5" id="KW-0378">Hydrolase</keyword>
<evidence type="ECO:0000313" key="6">
    <source>
        <dbReference type="Proteomes" id="UP000256779"/>
    </source>
</evidence>
<keyword evidence="6" id="KW-1185">Reference proteome</keyword>
<feature type="binding site" evidence="4">
    <location>
        <position position="261"/>
    </location>
    <ligand>
        <name>substrate</name>
    </ligand>
</feature>
<proteinExistence type="inferred from homology"/>
<dbReference type="Proteomes" id="UP000256779">
    <property type="component" value="Unassembled WGS sequence"/>
</dbReference>
<comment type="caution">
    <text evidence="5">The sequence shown here is derived from an EMBL/GenBank/DDBJ whole genome shotgun (WGS) entry which is preliminary data.</text>
</comment>
<dbReference type="EMBL" id="QREG01000010">
    <property type="protein sequence ID" value="RED98426.1"/>
    <property type="molecule type" value="Genomic_DNA"/>
</dbReference>
<dbReference type="RefSeq" id="WP_245986335.1">
    <property type="nucleotide sequence ID" value="NZ_QREG01000010.1"/>
</dbReference>
<feature type="active site" description="Proton donor" evidence="3">
    <location>
        <position position="189"/>
    </location>
</feature>
<dbReference type="InterPro" id="IPR012341">
    <property type="entry name" value="6hp_glycosidase-like_sf"/>
</dbReference>
<dbReference type="GO" id="GO:0000272">
    <property type="term" value="P:polysaccharide catabolic process"/>
    <property type="evidence" value="ECO:0007669"/>
    <property type="project" value="TreeGrafter"/>
</dbReference>
<dbReference type="PANTHER" id="PTHR36845">
    <property type="entry name" value="HYDROLASE, PUTATIVE (AFU_ORTHOLOGUE AFUA_7G05090)-RELATED"/>
    <property type="match status" value="1"/>
</dbReference>
<feature type="binding site" evidence="4">
    <location>
        <position position="247"/>
    </location>
    <ligand>
        <name>substrate</name>
    </ligand>
</feature>
<feature type="binding site" evidence="4">
    <location>
        <position position="189"/>
    </location>
    <ligand>
        <name>substrate</name>
    </ligand>
</feature>
<dbReference type="InterPro" id="IPR008928">
    <property type="entry name" value="6-hairpin_glycosidase_sf"/>
</dbReference>
<evidence type="ECO:0000256" key="1">
    <source>
        <dbReference type="ARBA" id="ARBA00022801"/>
    </source>
</evidence>
<feature type="active site" description="Nucleophile" evidence="3">
    <location>
        <position position="126"/>
    </location>
</feature>
<dbReference type="InterPro" id="IPR052369">
    <property type="entry name" value="UG_Glycosaminoglycan_Hydrolase"/>
</dbReference>